<dbReference type="InterPro" id="IPR009316">
    <property type="entry name" value="COG2"/>
</dbReference>
<evidence type="ECO:0000256" key="2">
    <source>
        <dbReference type="ARBA" id="ARBA00006375"/>
    </source>
</evidence>
<protein>
    <submittedName>
        <fullName evidence="8">Uncharacterized protein</fullName>
    </submittedName>
</protein>
<dbReference type="Proteomes" id="UP000215335">
    <property type="component" value="Unassembled WGS sequence"/>
</dbReference>
<reference evidence="8 9" key="1">
    <citation type="journal article" date="2017" name="Curr. Biol.">
        <title>The Evolution of Venom by Co-option of Single-Copy Genes.</title>
        <authorList>
            <person name="Martinson E.O."/>
            <person name="Mrinalini"/>
            <person name="Kelkar Y.D."/>
            <person name="Chang C.H."/>
            <person name="Werren J.H."/>
        </authorList>
    </citation>
    <scope>NUCLEOTIDE SEQUENCE [LARGE SCALE GENOMIC DNA]</scope>
    <source>
        <strain evidence="8 9">Alberta</strain>
        <tissue evidence="8">Whole body</tissue>
    </source>
</reference>
<feature type="repeat" description="Solcar" evidence="5">
    <location>
        <begin position="213"/>
        <end position="307"/>
    </location>
</feature>
<evidence type="ECO:0000256" key="4">
    <source>
        <dbReference type="ARBA" id="ARBA00023136"/>
    </source>
</evidence>
<dbReference type="PANTHER" id="PTHR12961">
    <property type="entry name" value="CONSERVED OLIGOMERIC GOLGI COMPLEX COMPONENT 2"/>
    <property type="match status" value="1"/>
</dbReference>
<comment type="subcellular location">
    <subcellularLocation>
        <location evidence="1">Membrane</location>
        <topology evidence="1">Multi-pass membrane protein</topology>
    </subcellularLocation>
</comment>
<dbReference type="GO" id="GO:0007030">
    <property type="term" value="P:Golgi organization"/>
    <property type="evidence" value="ECO:0007669"/>
    <property type="project" value="InterPro"/>
</dbReference>
<dbReference type="SUPFAM" id="SSF103506">
    <property type="entry name" value="Mitochondrial carrier"/>
    <property type="match status" value="1"/>
</dbReference>
<evidence type="ECO:0000313" key="8">
    <source>
        <dbReference type="EMBL" id="OXU21645.1"/>
    </source>
</evidence>
<dbReference type="GO" id="GO:0016020">
    <property type="term" value="C:membrane"/>
    <property type="evidence" value="ECO:0007669"/>
    <property type="project" value="UniProtKB-SubCell"/>
</dbReference>
<dbReference type="Gene3D" id="1.50.40.10">
    <property type="entry name" value="Mitochondrial carrier domain"/>
    <property type="match status" value="1"/>
</dbReference>
<feature type="region of interest" description="Disordered" evidence="7">
    <location>
        <begin position="16"/>
        <end position="38"/>
    </location>
</feature>
<dbReference type="Pfam" id="PF00153">
    <property type="entry name" value="Mito_carr"/>
    <property type="match status" value="1"/>
</dbReference>
<dbReference type="EMBL" id="NNAY01002278">
    <property type="protein sequence ID" value="OXU21645.1"/>
    <property type="molecule type" value="Genomic_DNA"/>
</dbReference>
<feature type="compositionally biased region" description="Low complexity" evidence="7">
    <location>
        <begin position="63"/>
        <end position="88"/>
    </location>
</feature>
<evidence type="ECO:0000256" key="1">
    <source>
        <dbReference type="ARBA" id="ARBA00004141"/>
    </source>
</evidence>
<evidence type="ECO:0000256" key="6">
    <source>
        <dbReference type="RuleBase" id="RU000488"/>
    </source>
</evidence>
<evidence type="ECO:0000313" key="9">
    <source>
        <dbReference type="Proteomes" id="UP000215335"/>
    </source>
</evidence>
<dbReference type="PROSITE" id="PS50920">
    <property type="entry name" value="SOLCAR"/>
    <property type="match status" value="1"/>
</dbReference>
<evidence type="ECO:0000256" key="5">
    <source>
        <dbReference type="PROSITE-ProRule" id="PRU00282"/>
    </source>
</evidence>
<dbReference type="GO" id="GO:0006891">
    <property type="term" value="P:intra-Golgi vesicle-mediated transport"/>
    <property type="evidence" value="ECO:0007669"/>
    <property type="project" value="TreeGrafter"/>
</dbReference>
<sequence>MFNPYCLGPQNRPPLHAVHTHMMSPPTNATTTSSNVSTSPNLWTNAFVNQVPTPVGLPPTSNQGLRQQLQQKQQYRSSTGASSSSWASRENVEAATKEINEDLLDEVFMGFVFDVHRMTKTGSSDVTDSEEVVRNKIVVPAVQNIISEYSLQNDPQGLKGTYQKLENVLDSTLKELLDLTLNPDRISVKGVNFIVNSYWPEVQQRIEDHHRYILEIVPSNALEIPGMVLYVFETAWPVVTVNETSHSSELENPQRLQFFVGLYTDIEKTIYKNESPKGFFRGLLPTLLHIAPDAGLQFGTYEPVKDIKFLPANNEDSHHHNKEAAGDGDDPMLTGLLLSNAHASVLPGRAATDIVPSYVSKAG</sequence>
<evidence type="ECO:0000256" key="3">
    <source>
        <dbReference type="ARBA" id="ARBA00022692"/>
    </source>
</evidence>
<accession>A0A232ETG2</accession>
<keyword evidence="3 5" id="KW-0812">Transmembrane</keyword>
<comment type="caution">
    <text evidence="8">The sequence shown here is derived from an EMBL/GenBank/DDBJ whole genome shotgun (WGS) entry which is preliminary data.</text>
</comment>
<dbReference type="InterPro" id="IPR018108">
    <property type="entry name" value="MCP_transmembrane"/>
</dbReference>
<comment type="similarity">
    <text evidence="2 6">Belongs to the mitochondrial carrier (TC 2.A.29) family.</text>
</comment>
<dbReference type="GO" id="GO:0017119">
    <property type="term" value="C:Golgi transport complex"/>
    <property type="evidence" value="ECO:0007669"/>
    <property type="project" value="TreeGrafter"/>
</dbReference>
<dbReference type="PANTHER" id="PTHR12961:SF0">
    <property type="entry name" value="CONSERVED OLIGOMERIC GOLGI COMPLEX SUBUNIT 2"/>
    <property type="match status" value="1"/>
</dbReference>
<evidence type="ECO:0000256" key="7">
    <source>
        <dbReference type="SAM" id="MobiDB-lite"/>
    </source>
</evidence>
<dbReference type="GO" id="GO:0015031">
    <property type="term" value="P:protein transport"/>
    <property type="evidence" value="ECO:0007669"/>
    <property type="project" value="InterPro"/>
</dbReference>
<proteinExistence type="inferred from homology"/>
<dbReference type="STRING" id="543379.A0A232ETG2"/>
<name>A0A232ETG2_9HYME</name>
<keyword evidence="6" id="KW-0813">Transport</keyword>
<feature type="compositionally biased region" description="Low complexity" evidence="7">
    <location>
        <begin position="24"/>
        <end position="38"/>
    </location>
</feature>
<keyword evidence="4 5" id="KW-0472">Membrane</keyword>
<feature type="region of interest" description="Disordered" evidence="7">
    <location>
        <begin position="53"/>
        <end position="90"/>
    </location>
</feature>
<keyword evidence="9" id="KW-1185">Reference proteome</keyword>
<gene>
    <name evidence="8" type="ORF">TSAR_007225</name>
</gene>
<dbReference type="AlphaFoldDB" id="A0A232ETG2"/>
<organism evidence="8 9">
    <name type="scientific">Trichomalopsis sarcophagae</name>
    <dbReference type="NCBI Taxonomy" id="543379"/>
    <lineage>
        <taxon>Eukaryota</taxon>
        <taxon>Metazoa</taxon>
        <taxon>Ecdysozoa</taxon>
        <taxon>Arthropoda</taxon>
        <taxon>Hexapoda</taxon>
        <taxon>Insecta</taxon>
        <taxon>Pterygota</taxon>
        <taxon>Neoptera</taxon>
        <taxon>Endopterygota</taxon>
        <taxon>Hymenoptera</taxon>
        <taxon>Apocrita</taxon>
        <taxon>Proctotrupomorpha</taxon>
        <taxon>Chalcidoidea</taxon>
        <taxon>Pteromalidae</taxon>
        <taxon>Pteromalinae</taxon>
        <taxon>Trichomalopsis</taxon>
    </lineage>
</organism>
<dbReference type="InterPro" id="IPR023395">
    <property type="entry name" value="MCP_dom_sf"/>
</dbReference>